<dbReference type="Gene3D" id="3.20.20.70">
    <property type="entry name" value="Aldolase class I"/>
    <property type="match status" value="1"/>
</dbReference>
<comment type="similarity">
    <text evidence="11">Belongs to the OMP decarboxylase family.</text>
</comment>
<dbReference type="PANTHER" id="PTHR32119:SF2">
    <property type="entry name" value="OROTIDINE 5'-PHOSPHATE DECARBOXYLASE"/>
    <property type="match status" value="1"/>
</dbReference>
<evidence type="ECO:0000313" key="14">
    <source>
        <dbReference type="Proteomes" id="UP000176365"/>
    </source>
</evidence>
<dbReference type="GO" id="GO:0005829">
    <property type="term" value="C:cytosol"/>
    <property type="evidence" value="ECO:0007669"/>
    <property type="project" value="TreeGrafter"/>
</dbReference>
<sequence>MSTDRFEWMSEMPIRKALEPAERLIVAADFKPTPEDDPGPTHQDHILKKWRRVWIKGKVLALADSLKGTGVCLKVNSALRACGYDLIGEIQSRGLRAFADLKLIDIGETLSTDGVLIREAKPELLTTMCVAGLTAMQALKAELPDTEVLGVTVLTSLKDADTQAMFTCSTEEAVMRFAQVAADAKIDGLISSPKEAEVLRAKFGIVLSLNTPAIRPTWAIVPGDDQNPERIMTPTKAIKAGADRIVVGRPIVKAEKPYDAVMRTIEEIASATA</sequence>
<dbReference type="PROSITE" id="PS00156">
    <property type="entry name" value="OMPDECASE"/>
    <property type="match status" value="1"/>
</dbReference>
<evidence type="ECO:0000259" key="12">
    <source>
        <dbReference type="SMART" id="SM00934"/>
    </source>
</evidence>
<protein>
    <recommendedName>
        <fullName evidence="4 11">Orotidine 5'-phosphate decarboxylase</fullName>
        <ecNumber evidence="3 11">4.1.1.23</ecNumber>
    </recommendedName>
</protein>
<dbReference type="InterPro" id="IPR001754">
    <property type="entry name" value="OMPdeCOase_dom"/>
</dbReference>
<feature type="binding site" evidence="10">
    <location>
        <position position="74"/>
    </location>
    <ligand>
        <name>substrate</name>
    </ligand>
</feature>
<dbReference type="GO" id="GO:0004590">
    <property type="term" value="F:orotidine-5'-phosphate decarboxylase activity"/>
    <property type="evidence" value="ECO:0007669"/>
    <property type="project" value="UniProtKB-EC"/>
</dbReference>
<evidence type="ECO:0000256" key="7">
    <source>
        <dbReference type="ARBA" id="ARBA00023239"/>
    </source>
</evidence>
<feature type="binding site" evidence="10">
    <location>
        <position position="248"/>
    </location>
    <ligand>
        <name>substrate</name>
    </ligand>
</feature>
<keyword evidence="5 11" id="KW-0210">Decarboxylase</keyword>
<feature type="active site" description="For OMPdecase activity" evidence="9">
    <location>
        <position position="102"/>
    </location>
</feature>
<keyword evidence="7 11" id="KW-0456">Lyase</keyword>
<dbReference type="UniPathway" id="UPA00070">
    <property type="reaction ID" value="UER00120"/>
</dbReference>
<dbReference type="PANTHER" id="PTHR32119">
    <property type="entry name" value="OROTIDINE 5'-PHOSPHATE DECARBOXYLASE"/>
    <property type="match status" value="1"/>
</dbReference>
<feature type="domain" description="Orotidine 5'-phosphate decarboxylase" evidence="12">
    <location>
        <begin position="23"/>
        <end position="264"/>
    </location>
</feature>
<dbReference type="EC" id="4.1.1.23" evidence="3 11"/>
<dbReference type="InterPro" id="IPR018089">
    <property type="entry name" value="OMPdecase_AS"/>
</dbReference>
<evidence type="ECO:0000256" key="2">
    <source>
        <dbReference type="ARBA" id="ARBA00004861"/>
    </source>
</evidence>
<proteinExistence type="inferred from homology"/>
<dbReference type="InterPro" id="IPR014732">
    <property type="entry name" value="OMPdecase"/>
</dbReference>
<evidence type="ECO:0000256" key="4">
    <source>
        <dbReference type="ARBA" id="ARBA00021923"/>
    </source>
</evidence>
<comment type="function">
    <text evidence="1">Catalyzes the decarboxylation of orotidine 5'-monophosphate (OMP) to uridine 5'-monophosphate (UMP).</text>
</comment>
<dbReference type="CDD" id="cd04725">
    <property type="entry name" value="OMP_decarboxylase_like"/>
    <property type="match status" value="1"/>
</dbReference>
<dbReference type="Proteomes" id="UP000176365">
    <property type="component" value="Unassembled WGS sequence"/>
</dbReference>
<reference evidence="13 14" key="1">
    <citation type="journal article" date="2016" name="Nat. Commun.">
        <title>Thousands of microbial genomes shed light on interconnected biogeochemical processes in an aquifer system.</title>
        <authorList>
            <person name="Anantharaman K."/>
            <person name="Brown C.T."/>
            <person name="Hug L.A."/>
            <person name="Sharon I."/>
            <person name="Castelle C.J."/>
            <person name="Probst A.J."/>
            <person name="Thomas B.C."/>
            <person name="Singh A."/>
            <person name="Wilkins M.J."/>
            <person name="Karaoz U."/>
            <person name="Brodie E.L."/>
            <person name="Williams K.H."/>
            <person name="Hubbard S.S."/>
            <person name="Banfield J.F."/>
        </authorList>
    </citation>
    <scope>NUCLEOTIDE SEQUENCE [LARGE SCALE GENOMIC DNA]</scope>
</reference>
<gene>
    <name evidence="13" type="ORF">A3B11_02270</name>
</gene>
<evidence type="ECO:0000256" key="3">
    <source>
        <dbReference type="ARBA" id="ARBA00012321"/>
    </source>
</evidence>
<feature type="binding site" evidence="10">
    <location>
        <position position="155"/>
    </location>
    <ligand>
        <name>substrate</name>
    </ligand>
</feature>
<dbReference type="EMBL" id="MHRW01000011">
    <property type="protein sequence ID" value="OHA30790.1"/>
    <property type="molecule type" value="Genomic_DNA"/>
</dbReference>
<dbReference type="GO" id="GO:0044205">
    <property type="term" value="P:'de novo' UMP biosynthetic process"/>
    <property type="evidence" value="ECO:0007669"/>
    <property type="project" value="UniProtKB-UniPathway"/>
</dbReference>
<evidence type="ECO:0000256" key="11">
    <source>
        <dbReference type="RuleBase" id="RU000512"/>
    </source>
</evidence>
<evidence type="ECO:0000256" key="1">
    <source>
        <dbReference type="ARBA" id="ARBA00002356"/>
    </source>
</evidence>
<evidence type="ECO:0000313" key="13">
    <source>
        <dbReference type="EMBL" id="OHA30790.1"/>
    </source>
</evidence>
<dbReference type="GO" id="GO:0006207">
    <property type="term" value="P:'de novo' pyrimidine nucleobase biosynthetic process"/>
    <property type="evidence" value="ECO:0007669"/>
    <property type="project" value="InterPro"/>
</dbReference>
<evidence type="ECO:0000256" key="9">
    <source>
        <dbReference type="PIRSR" id="PIRSR614732-1"/>
    </source>
</evidence>
<comment type="caution">
    <text evidence="13">The sequence shown here is derived from an EMBL/GenBank/DDBJ whole genome shotgun (WGS) entry which is preliminary data.</text>
</comment>
<dbReference type="AlphaFoldDB" id="A0A1G2N442"/>
<name>A0A1G2N442_9BACT</name>
<dbReference type="InterPro" id="IPR013785">
    <property type="entry name" value="Aldolase_TIM"/>
</dbReference>
<comment type="pathway">
    <text evidence="2 11">Pyrimidine metabolism; UMP biosynthesis via de novo pathway; UMP from orotate: step 2/2.</text>
</comment>
<dbReference type="InterPro" id="IPR011060">
    <property type="entry name" value="RibuloseP-bd_barrel"/>
</dbReference>
<feature type="binding site" evidence="10">
    <location>
        <position position="249"/>
    </location>
    <ligand>
        <name>substrate</name>
    </ligand>
</feature>
<dbReference type="SMART" id="SM00934">
    <property type="entry name" value="OMPdecase"/>
    <property type="match status" value="1"/>
</dbReference>
<keyword evidence="6 11" id="KW-0665">Pyrimidine biosynthesis</keyword>
<evidence type="ECO:0000256" key="6">
    <source>
        <dbReference type="ARBA" id="ARBA00022975"/>
    </source>
</evidence>
<evidence type="ECO:0000256" key="5">
    <source>
        <dbReference type="ARBA" id="ARBA00022793"/>
    </source>
</evidence>
<dbReference type="Pfam" id="PF00215">
    <property type="entry name" value="OMPdecase"/>
    <property type="match status" value="1"/>
</dbReference>
<organism evidence="13 14">
    <name type="scientific">Candidatus Taylorbacteria bacterium RIFCSPLOWO2_01_FULL_44_26</name>
    <dbReference type="NCBI Taxonomy" id="1802318"/>
    <lineage>
        <taxon>Bacteria</taxon>
        <taxon>Candidatus Tayloriibacteriota</taxon>
    </lineage>
</organism>
<feature type="active site" description="For OMPdecase activity" evidence="9">
    <location>
        <position position="100"/>
    </location>
</feature>
<dbReference type="SUPFAM" id="SSF51366">
    <property type="entry name" value="Ribulose-phoshate binding barrel"/>
    <property type="match status" value="1"/>
</dbReference>
<comment type="catalytic activity">
    <reaction evidence="8 11">
        <text>orotidine 5'-phosphate + H(+) = UMP + CO2</text>
        <dbReference type="Rhea" id="RHEA:11596"/>
        <dbReference type="ChEBI" id="CHEBI:15378"/>
        <dbReference type="ChEBI" id="CHEBI:16526"/>
        <dbReference type="ChEBI" id="CHEBI:57538"/>
        <dbReference type="ChEBI" id="CHEBI:57865"/>
        <dbReference type="EC" id="4.1.1.23"/>
    </reaction>
</comment>
<feature type="binding site" evidence="10">
    <location>
        <position position="215"/>
    </location>
    <ligand>
        <name>substrate</name>
    </ligand>
</feature>
<evidence type="ECO:0000256" key="8">
    <source>
        <dbReference type="ARBA" id="ARBA00049157"/>
    </source>
</evidence>
<dbReference type="NCBIfam" id="TIGR01740">
    <property type="entry name" value="pyrF"/>
    <property type="match status" value="1"/>
</dbReference>
<evidence type="ECO:0000256" key="10">
    <source>
        <dbReference type="PIRSR" id="PIRSR614732-2"/>
    </source>
</evidence>
<accession>A0A1G2N442</accession>
<feature type="active site" description="For OMPdecase activity" evidence="9">
    <location>
        <position position="105"/>
    </location>
</feature>